<proteinExistence type="predicted"/>
<organism evidence="2 3">
    <name type="scientific">Microbacterium paludicola</name>
    <dbReference type="NCBI Taxonomy" id="300019"/>
    <lineage>
        <taxon>Bacteria</taxon>
        <taxon>Bacillati</taxon>
        <taxon>Actinomycetota</taxon>
        <taxon>Actinomycetes</taxon>
        <taxon>Micrococcales</taxon>
        <taxon>Microbacteriaceae</taxon>
        <taxon>Microbacterium</taxon>
    </lineage>
</organism>
<dbReference type="GO" id="GO:0000166">
    <property type="term" value="F:nucleotide binding"/>
    <property type="evidence" value="ECO:0007669"/>
    <property type="project" value="InterPro"/>
</dbReference>
<dbReference type="RefSeq" id="WP_135113425.1">
    <property type="nucleotide sequence ID" value="NZ_JADGLL010000005.1"/>
</dbReference>
<accession>A0A4Y9FWW8</accession>
<dbReference type="Gene3D" id="3.40.50.720">
    <property type="entry name" value="NAD(P)-binding Rossmann-like Domain"/>
    <property type="match status" value="1"/>
</dbReference>
<feature type="domain" description="Gfo/Idh/MocA-like oxidoreductase N-terminal" evidence="1">
    <location>
        <begin position="9"/>
        <end position="119"/>
    </location>
</feature>
<dbReference type="SUPFAM" id="SSF51735">
    <property type="entry name" value="NAD(P)-binding Rossmann-fold domains"/>
    <property type="match status" value="1"/>
</dbReference>
<dbReference type="PANTHER" id="PTHR43377:SF1">
    <property type="entry name" value="BILIVERDIN REDUCTASE A"/>
    <property type="match status" value="1"/>
</dbReference>
<dbReference type="InterPro" id="IPR000683">
    <property type="entry name" value="Gfo/Idh/MocA-like_OxRdtase_N"/>
</dbReference>
<dbReference type="InterPro" id="IPR036291">
    <property type="entry name" value="NAD(P)-bd_dom_sf"/>
</dbReference>
<evidence type="ECO:0000313" key="2">
    <source>
        <dbReference type="EMBL" id="TFU33834.1"/>
    </source>
</evidence>
<keyword evidence="3" id="KW-1185">Reference proteome</keyword>
<gene>
    <name evidence="2" type="ORF">E4U02_04025</name>
</gene>
<dbReference type="Pfam" id="PF01408">
    <property type="entry name" value="GFO_IDH_MocA"/>
    <property type="match status" value="1"/>
</dbReference>
<protein>
    <submittedName>
        <fullName evidence="2">Gfo/Idh/MocA family oxidoreductase</fullName>
    </submittedName>
</protein>
<evidence type="ECO:0000259" key="1">
    <source>
        <dbReference type="Pfam" id="PF01408"/>
    </source>
</evidence>
<name>A0A4Y9FWW8_9MICO</name>
<dbReference type="PANTHER" id="PTHR43377">
    <property type="entry name" value="BILIVERDIN REDUCTASE A"/>
    <property type="match status" value="1"/>
</dbReference>
<dbReference type="InterPro" id="IPR051450">
    <property type="entry name" value="Gfo/Idh/MocA_Oxidoreductases"/>
</dbReference>
<sequence length="361" mass="39390">MQPTTPGTFAIVGDGYRAGLIARVARRLEGRLRLTGIATRRPERREGLEREHGVPVWTDAAALAGEVEADFVFVAVQGDRAPAVVAALAAAGRAVLVETPPAPDVTGLVDLHRLVEGGSVIQVAEQYHLEPLVTAQLAVAQAGLLGEVTQADVAIAHEYHGVSVIRRALGVGFDPVTIRAMRTAAPVMWGPERAGDPVDERIAPSTRTLAWLDFDGRLGVYDFDEQQYRSWIRTPRLQLRGSHGELRDTTVRRVLDHRTPVRSEITRLDAGGPGNHEGMYLRGYQLHGQWLFRNDLAPARLAEDEIGIARALLGMLAHVHGGPPIYDLAEAAQDHHLGLLIRQAAETGETVRSERMPWAPR</sequence>
<reference evidence="2 3" key="1">
    <citation type="submission" date="2019-03" db="EMBL/GenBank/DDBJ databases">
        <title>Diversity of the mouse oral microbiome.</title>
        <authorList>
            <person name="Joseph S."/>
            <person name="Aduse-Opoku J."/>
            <person name="Curtis M."/>
            <person name="Wade W."/>
            <person name="Hashim A."/>
        </authorList>
    </citation>
    <scope>NUCLEOTIDE SEQUENCE [LARGE SCALE GENOMIC DNA]</scope>
    <source>
        <strain evidence="2 3">P1012</strain>
    </source>
</reference>
<dbReference type="AlphaFoldDB" id="A0A4Y9FWW8"/>
<evidence type="ECO:0000313" key="3">
    <source>
        <dbReference type="Proteomes" id="UP000298358"/>
    </source>
</evidence>
<comment type="caution">
    <text evidence="2">The sequence shown here is derived from an EMBL/GenBank/DDBJ whole genome shotgun (WGS) entry which is preliminary data.</text>
</comment>
<dbReference type="EMBL" id="SPQB01000005">
    <property type="protein sequence ID" value="TFU33834.1"/>
    <property type="molecule type" value="Genomic_DNA"/>
</dbReference>
<dbReference type="Proteomes" id="UP000298358">
    <property type="component" value="Unassembled WGS sequence"/>
</dbReference>
<dbReference type="OrthoDB" id="9772350at2"/>